<dbReference type="EMBL" id="QASA01000001">
    <property type="protein sequence ID" value="RDC66253.1"/>
    <property type="molecule type" value="Genomic_DNA"/>
</dbReference>
<dbReference type="AlphaFoldDB" id="A0A369QMV5"/>
<dbReference type="GO" id="GO:0080030">
    <property type="term" value="F:methyl indole-3-acetate esterase activity"/>
    <property type="evidence" value="ECO:0007669"/>
    <property type="project" value="TreeGrafter"/>
</dbReference>
<dbReference type="GO" id="GO:0035560">
    <property type="term" value="F:pheophorbidase activity"/>
    <property type="evidence" value="ECO:0007669"/>
    <property type="project" value="UniProtKB-EC"/>
</dbReference>
<dbReference type="OrthoDB" id="9112061at2"/>
<protein>
    <submittedName>
        <fullName evidence="2">Pheophorbidase</fullName>
        <ecNumber evidence="2">3.1.1.82</ecNumber>
    </submittedName>
</protein>
<organism evidence="2 3">
    <name type="scientific">Adhaeribacter pallidiroseus</name>
    <dbReference type="NCBI Taxonomy" id="2072847"/>
    <lineage>
        <taxon>Bacteria</taxon>
        <taxon>Pseudomonadati</taxon>
        <taxon>Bacteroidota</taxon>
        <taxon>Cytophagia</taxon>
        <taxon>Cytophagales</taxon>
        <taxon>Hymenobacteraceae</taxon>
        <taxon>Adhaeribacter</taxon>
    </lineage>
</organism>
<gene>
    <name evidence="2" type="ORF">AHMF7616_04884</name>
</gene>
<dbReference type="EC" id="3.1.1.82" evidence="2"/>
<dbReference type="InterPro" id="IPR000073">
    <property type="entry name" value="AB_hydrolase_1"/>
</dbReference>
<evidence type="ECO:0000259" key="1">
    <source>
        <dbReference type="Pfam" id="PF12697"/>
    </source>
</evidence>
<dbReference type="Pfam" id="PF12697">
    <property type="entry name" value="Abhydrolase_6"/>
    <property type="match status" value="1"/>
</dbReference>
<accession>A0A369QMV5</accession>
<dbReference type="GO" id="GO:0080032">
    <property type="term" value="F:methyl jasmonate esterase activity"/>
    <property type="evidence" value="ECO:0007669"/>
    <property type="project" value="TreeGrafter"/>
</dbReference>
<dbReference type="InterPro" id="IPR045889">
    <property type="entry name" value="MES/HNL"/>
</dbReference>
<dbReference type="PANTHER" id="PTHR10992">
    <property type="entry name" value="METHYLESTERASE FAMILY MEMBER"/>
    <property type="match status" value="1"/>
</dbReference>
<evidence type="ECO:0000313" key="3">
    <source>
        <dbReference type="Proteomes" id="UP000253919"/>
    </source>
</evidence>
<name>A0A369QMV5_9BACT</name>
<keyword evidence="3" id="KW-1185">Reference proteome</keyword>
<feature type="domain" description="AB hydrolase-1" evidence="1">
    <location>
        <begin position="14"/>
        <end position="248"/>
    </location>
</feature>
<dbReference type="InterPro" id="IPR029058">
    <property type="entry name" value="AB_hydrolase_fold"/>
</dbReference>
<comment type="caution">
    <text evidence="2">The sequence shown here is derived from an EMBL/GenBank/DDBJ whole genome shotgun (WGS) entry which is preliminary data.</text>
</comment>
<dbReference type="Proteomes" id="UP000253919">
    <property type="component" value="Unassembled WGS sequence"/>
</dbReference>
<sequence length="254" mass="28141">MIHNAFSPSSKTYLFVHGAWHGAWCWNKVIPLVQAKEHKAIAVELPGHGPDNGRISQISLNDYVNAVVKTANDQIGPVILVGHSMAGIVIAQAAEKLGSKKVSALIYLDAFLPRNGESLFALVEATLQHLPPHASRKPYLVENIITAEDYQTNWVNPEMAAQIFYHDCSDEDKKFALARISQEPVAPLATPLSLTDEIYGVIPKYFILCTESQDMDKTFLSTHVPCEKVYTLASSHSPFFSMPEKLVEILTELK</sequence>
<dbReference type="SUPFAM" id="SSF53474">
    <property type="entry name" value="alpha/beta-Hydrolases"/>
    <property type="match status" value="1"/>
</dbReference>
<dbReference type="RefSeq" id="WP_147275773.1">
    <property type="nucleotide sequence ID" value="NZ_QASA01000001.1"/>
</dbReference>
<proteinExistence type="predicted"/>
<dbReference type="PANTHER" id="PTHR10992:SF1086">
    <property type="entry name" value="AB HYDROLASE-1 DOMAIN-CONTAINING PROTEIN"/>
    <property type="match status" value="1"/>
</dbReference>
<dbReference type="Gene3D" id="3.40.50.1820">
    <property type="entry name" value="alpha/beta hydrolase"/>
    <property type="match status" value="1"/>
</dbReference>
<reference evidence="2 3" key="1">
    <citation type="submission" date="2018-04" db="EMBL/GenBank/DDBJ databases">
        <title>Adhaeribacter sp. HMF7616 genome sequencing and assembly.</title>
        <authorList>
            <person name="Kang H."/>
            <person name="Kang J."/>
            <person name="Cha I."/>
            <person name="Kim H."/>
            <person name="Joh K."/>
        </authorList>
    </citation>
    <scope>NUCLEOTIDE SEQUENCE [LARGE SCALE GENOMIC DNA]</scope>
    <source>
        <strain evidence="2 3">HMF7616</strain>
    </source>
</reference>
<evidence type="ECO:0000313" key="2">
    <source>
        <dbReference type="EMBL" id="RDC66253.1"/>
    </source>
</evidence>
<keyword evidence="2" id="KW-0378">Hydrolase</keyword>